<name>A0ABN3M6G1_9ACTN</name>
<dbReference type="PROSITE" id="PS51898">
    <property type="entry name" value="TYR_RECOMBINASE"/>
    <property type="match status" value="1"/>
</dbReference>
<dbReference type="InterPro" id="IPR002104">
    <property type="entry name" value="Integrase_catalytic"/>
</dbReference>
<keyword evidence="4" id="KW-1185">Reference proteome</keyword>
<evidence type="ECO:0000313" key="4">
    <source>
        <dbReference type="Proteomes" id="UP001499942"/>
    </source>
</evidence>
<dbReference type="Pfam" id="PF00589">
    <property type="entry name" value="Phage_integrase"/>
    <property type="match status" value="1"/>
</dbReference>
<protein>
    <recommendedName>
        <fullName evidence="2">Tyr recombinase domain-containing protein</fullName>
    </recommendedName>
</protein>
<evidence type="ECO:0000259" key="2">
    <source>
        <dbReference type="PROSITE" id="PS51898"/>
    </source>
</evidence>
<sequence>MTSKNHGLWGPERLLFPNVTRTGYLYASYFYRQIWLVALTKSEVAYCKPHSMRHYYGSRLLYAGVPENDVADWMGHSSTDVLREHYHYIFEGAEQRGRAAIATMLTPGADDPTERAEVA</sequence>
<dbReference type="InterPro" id="IPR011010">
    <property type="entry name" value="DNA_brk_join_enz"/>
</dbReference>
<dbReference type="Proteomes" id="UP001499942">
    <property type="component" value="Unassembled WGS sequence"/>
</dbReference>
<feature type="domain" description="Tyr recombinase" evidence="2">
    <location>
        <begin position="1"/>
        <end position="102"/>
    </location>
</feature>
<gene>
    <name evidence="3" type="ORF">GCM10010393_29290</name>
</gene>
<reference evidence="3 4" key="1">
    <citation type="journal article" date="2019" name="Int. J. Syst. Evol. Microbiol.">
        <title>The Global Catalogue of Microorganisms (GCM) 10K type strain sequencing project: providing services to taxonomists for standard genome sequencing and annotation.</title>
        <authorList>
            <consortium name="The Broad Institute Genomics Platform"/>
            <consortium name="The Broad Institute Genome Sequencing Center for Infectious Disease"/>
            <person name="Wu L."/>
            <person name="Ma J."/>
        </authorList>
    </citation>
    <scope>NUCLEOTIDE SEQUENCE [LARGE SCALE GENOMIC DNA]</scope>
    <source>
        <strain evidence="3 4">JCM 5062</strain>
    </source>
</reference>
<dbReference type="RefSeq" id="WP_344360967.1">
    <property type="nucleotide sequence ID" value="NZ_BAAASR010000016.1"/>
</dbReference>
<comment type="caution">
    <text evidence="3">The sequence shown here is derived from an EMBL/GenBank/DDBJ whole genome shotgun (WGS) entry which is preliminary data.</text>
</comment>
<organism evidence="3 4">
    <name type="scientific">Streptomyces gobitricini</name>
    <dbReference type="NCBI Taxonomy" id="68211"/>
    <lineage>
        <taxon>Bacteria</taxon>
        <taxon>Bacillati</taxon>
        <taxon>Actinomycetota</taxon>
        <taxon>Actinomycetes</taxon>
        <taxon>Kitasatosporales</taxon>
        <taxon>Streptomycetaceae</taxon>
        <taxon>Streptomyces</taxon>
    </lineage>
</organism>
<dbReference type="SUPFAM" id="SSF56349">
    <property type="entry name" value="DNA breaking-rejoining enzymes"/>
    <property type="match status" value="1"/>
</dbReference>
<evidence type="ECO:0000313" key="3">
    <source>
        <dbReference type="EMBL" id="GAA2495416.1"/>
    </source>
</evidence>
<keyword evidence="1" id="KW-0233">DNA recombination</keyword>
<evidence type="ECO:0000256" key="1">
    <source>
        <dbReference type="ARBA" id="ARBA00023172"/>
    </source>
</evidence>
<dbReference type="InterPro" id="IPR013762">
    <property type="entry name" value="Integrase-like_cat_sf"/>
</dbReference>
<accession>A0ABN3M6G1</accession>
<dbReference type="EMBL" id="BAAASR010000016">
    <property type="protein sequence ID" value="GAA2495416.1"/>
    <property type="molecule type" value="Genomic_DNA"/>
</dbReference>
<proteinExistence type="predicted"/>
<dbReference type="Gene3D" id="1.10.443.10">
    <property type="entry name" value="Intergrase catalytic core"/>
    <property type="match status" value="1"/>
</dbReference>